<feature type="DNA-binding region" description="H-T-H motif" evidence="2">
    <location>
        <begin position="35"/>
        <end position="54"/>
    </location>
</feature>
<dbReference type="EMBL" id="JACAGK010000028">
    <property type="protein sequence ID" value="MDM1048732.1"/>
    <property type="molecule type" value="Genomic_DNA"/>
</dbReference>
<feature type="domain" description="HTH tetR-type" evidence="3">
    <location>
        <begin position="12"/>
        <end position="72"/>
    </location>
</feature>
<gene>
    <name evidence="4" type="ORF">HX018_10825</name>
</gene>
<evidence type="ECO:0000256" key="1">
    <source>
        <dbReference type="ARBA" id="ARBA00023125"/>
    </source>
</evidence>
<sequence>MKTQKSIVLDRSDFIAMIIETSIRIVENKGLEYLKLKNVSDITGYSQSHIYKYFGNRLDILDIVIEHLFQRMKTEILNDLPKNLSFAEFFIVLLHRRKDFILKNKVLELQFNRGDGGTKRLKEFNKTIQKKEDILFADISSIYYDTGKDMTTYLGLDLWQIWTLVLPLDLRNKFLLSEDSKETEQKVRSIFNVNQRLSF</sequence>
<dbReference type="InterPro" id="IPR001647">
    <property type="entry name" value="HTH_TetR"/>
</dbReference>
<dbReference type="RefSeq" id="WP_286651442.1">
    <property type="nucleotide sequence ID" value="NZ_JACAGK010000028.1"/>
</dbReference>
<evidence type="ECO:0000259" key="3">
    <source>
        <dbReference type="PROSITE" id="PS50977"/>
    </source>
</evidence>
<name>A0ABT7NNB6_9SPHI</name>
<reference evidence="4" key="2">
    <citation type="journal article" date="2022" name="Sci. Total Environ.">
        <title>Prevalence, transmission, and molecular epidemiology of tet(X)-positive bacteria among humans, animals, and environmental niches in China: An epidemiological, and genomic-based study.</title>
        <authorList>
            <person name="Dong N."/>
            <person name="Zeng Y."/>
            <person name="Cai C."/>
            <person name="Sun C."/>
            <person name="Lu J."/>
            <person name="Liu C."/>
            <person name="Zhou H."/>
            <person name="Sun Q."/>
            <person name="Shu L."/>
            <person name="Wang H."/>
            <person name="Wang Y."/>
            <person name="Wang S."/>
            <person name="Wu C."/>
            <person name="Chan E.W."/>
            <person name="Chen G."/>
            <person name="Shen Z."/>
            <person name="Chen S."/>
            <person name="Zhang R."/>
        </authorList>
    </citation>
    <scope>NUCLEOTIDE SEQUENCE</scope>
    <source>
        <strain evidence="4">R1692</strain>
    </source>
</reference>
<proteinExistence type="predicted"/>
<dbReference type="PROSITE" id="PS50977">
    <property type="entry name" value="HTH_TETR_2"/>
    <property type="match status" value="1"/>
</dbReference>
<protein>
    <submittedName>
        <fullName evidence="4">TetR/AcrR family transcriptional regulator</fullName>
    </submittedName>
</protein>
<dbReference type="SUPFAM" id="SSF46689">
    <property type="entry name" value="Homeodomain-like"/>
    <property type="match status" value="1"/>
</dbReference>
<dbReference type="Proteomes" id="UP001170954">
    <property type="component" value="Unassembled WGS sequence"/>
</dbReference>
<organism evidence="4 5">
    <name type="scientific">Sphingobacterium hotanense</name>
    <dbReference type="NCBI Taxonomy" id="649196"/>
    <lineage>
        <taxon>Bacteria</taxon>
        <taxon>Pseudomonadati</taxon>
        <taxon>Bacteroidota</taxon>
        <taxon>Sphingobacteriia</taxon>
        <taxon>Sphingobacteriales</taxon>
        <taxon>Sphingobacteriaceae</taxon>
        <taxon>Sphingobacterium</taxon>
    </lineage>
</organism>
<evidence type="ECO:0000313" key="4">
    <source>
        <dbReference type="EMBL" id="MDM1048732.1"/>
    </source>
</evidence>
<dbReference type="Gene3D" id="1.10.357.10">
    <property type="entry name" value="Tetracycline Repressor, domain 2"/>
    <property type="match status" value="1"/>
</dbReference>
<keyword evidence="1 2" id="KW-0238">DNA-binding</keyword>
<keyword evidence="5" id="KW-1185">Reference proteome</keyword>
<evidence type="ECO:0000256" key="2">
    <source>
        <dbReference type="PROSITE-ProRule" id="PRU00335"/>
    </source>
</evidence>
<dbReference type="InterPro" id="IPR009057">
    <property type="entry name" value="Homeodomain-like_sf"/>
</dbReference>
<comment type="caution">
    <text evidence="4">The sequence shown here is derived from an EMBL/GenBank/DDBJ whole genome shotgun (WGS) entry which is preliminary data.</text>
</comment>
<reference evidence="4" key="1">
    <citation type="submission" date="2020-06" db="EMBL/GenBank/DDBJ databases">
        <authorList>
            <person name="Dong N."/>
        </authorList>
    </citation>
    <scope>NUCLEOTIDE SEQUENCE</scope>
    <source>
        <strain evidence="4">R1692</strain>
    </source>
</reference>
<accession>A0ABT7NNB6</accession>
<evidence type="ECO:0000313" key="5">
    <source>
        <dbReference type="Proteomes" id="UP001170954"/>
    </source>
</evidence>